<accession>A0ABR3MZB0</accession>
<gene>
    <name evidence="1" type="ORF">QQF64_032226</name>
</gene>
<dbReference type="EMBL" id="JAYMGO010000008">
    <property type="protein sequence ID" value="KAL1269937.1"/>
    <property type="molecule type" value="Genomic_DNA"/>
</dbReference>
<keyword evidence="2" id="KW-1185">Reference proteome</keyword>
<organism evidence="1 2">
    <name type="scientific">Cirrhinus molitorella</name>
    <name type="common">mud carp</name>
    <dbReference type="NCBI Taxonomy" id="172907"/>
    <lineage>
        <taxon>Eukaryota</taxon>
        <taxon>Metazoa</taxon>
        <taxon>Chordata</taxon>
        <taxon>Craniata</taxon>
        <taxon>Vertebrata</taxon>
        <taxon>Euteleostomi</taxon>
        <taxon>Actinopterygii</taxon>
        <taxon>Neopterygii</taxon>
        <taxon>Teleostei</taxon>
        <taxon>Ostariophysi</taxon>
        <taxon>Cypriniformes</taxon>
        <taxon>Cyprinidae</taxon>
        <taxon>Labeoninae</taxon>
        <taxon>Labeonini</taxon>
        <taxon>Cirrhinus</taxon>
    </lineage>
</organism>
<sequence length="92" mass="10074">MQGAKNTWQSYPILSSGIRHDGQYPGSITELRKVTKNERNEMGSSAMVNWKQRLPSLRSTSVFSGSDPFGNVSGFFGSLIDAVLSNIVTVVH</sequence>
<evidence type="ECO:0000313" key="2">
    <source>
        <dbReference type="Proteomes" id="UP001558613"/>
    </source>
</evidence>
<proteinExistence type="predicted"/>
<dbReference type="Proteomes" id="UP001558613">
    <property type="component" value="Unassembled WGS sequence"/>
</dbReference>
<reference evidence="1 2" key="1">
    <citation type="submission" date="2023-09" db="EMBL/GenBank/DDBJ databases">
        <authorList>
            <person name="Wang M."/>
        </authorList>
    </citation>
    <scope>NUCLEOTIDE SEQUENCE [LARGE SCALE GENOMIC DNA]</scope>
    <source>
        <strain evidence="1">GT-2023</strain>
        <tissue evidence="1">Liver</tissue>
    </source>
</reference>
<evidence type="ECO:0000313" key="1">
    <source>
        <dbReference type="EMBL" id="KAL1269937.1"/>
    </source>
</evidence>
<protein>
    <submittedName>
        <fullName evidence="1">Uncharacterized protein</fullName>
    </submittedName>
</protein>
<name>A0ABR3MZB0_9TELE</name>
<comment type="caution">
    <text evidence="1">The sequence shown here is derived from an EMBL/GenBank/DDBJ whole genome shotgun (WGS) entry which is preliminary data.</text>
</comment>